<proteinExistence type="predicted"/>
<name>A0A380KYC7_9STRE</name>
<organism evidence="5 6">
    <name type="scientific">Streptococcus massiliensis</name>
    <dbReference type="NCBI Taxonomy" id="313439"/>
    <lineage>
        <taxon>Bacteria</taxon>
        <taxon>Bacillati</taxon>
        <taxon>Bacillota</taxon>
        <taxon>Bacilli</taxon>
        <taxon>Lactobacillales</taxon>
        <taxon>Streptococcaceae</taxon>
        <taxon>Streptococcus</taxon>
    </lineage>
</organism>
<evidence type="ECO:0000259" key="4">
    <source>
        <dbReference type="PROSITE" id="PS50949"/>
    </source>
</evidence>
<evidence type="ECO:0000256" key="2">
    <source>
        <dbReference type="ARBA" id="ARBA00023125"/>
    </source>
</evidence>
<feature type="domain" description="HTH gntR-type" evidence="4">
    <location>
        <begin position="9"/>
        <end position="77"/>
    </location>
</feature>
<dbReference type="PANTHER" id="PTHR38445:SF6">
    <property type="entry name" value="GNTR-FAMILY TRANSCRIPTIONAL REGULATOR"/>
    <property type="match status" value="1"/>
</dbReference>
<dbReference type="InterPro" id="IPR036390">
    <property type="entry name" value="WH_DNA-bd_sf"/>
</dbReference>
<dbReference type="RefSeq" id="WP_018372068.1">
    <property type="nucleotide sequence ID" value="NZ_UHFR01000005.1"/>
</dbReference>
<evidence type="ECO:0000313" key="5">
    <source>
        <dbReference type="EMBL" id="SUN75926.1"/>
    </source>
</evidence>
<dbReference type="SUPFAM" id="SSF46785">
    <property type="entry name" value="Winged helix' DNA-binding domain"/>
    <property type="match status" value="1"/>
</dbReference>
<evidence type="ECO:0000256" key="1">
    <source>
        <dbReference type="ARBA" id="ARBA00023015"/>
    </source>
</evidence>
<keyword evidence="2" id="KW-0238">DNA-binding</keyword>
<dbReference type="InterPro" id="IPR000524">
    <property type="entry name" value="Tscrpt_reg_HTH_GntR"/>
</dbReference>
<dbReference type="CDD" id="cd07377">
    <property type="entry name" value="WHTH_GntR"/>
    <property type="match status" value="1"/>
</dbReference>
<keyword evidence="3" id="KW-0804">Transcription</keyword>
<dbReference type="Proteomes" id="UP000254634">
    <property type="component" value="Unassembled WGS sequence"/>
</dbReference>
<dbReference type="GO" id="GO:0003677">
    <property type="term" value="F:DNA binding"/>
    <property type="evidence" value="ECO:0007669"/>
    <property type="project" value="UniProtKB-KW"/>
</dbReference>
<dbReference type="OrthoDB" id="362473at2"/>
<sequence length="129" mass="14989">MVWNFDNNRPIYLQIMERLKVQIISNQLKSGERLLSVRELAEEAGVNPNTIQRALSELEKEGFVYAQRTAGRFVTDNHELILQTRDALAQEELNRFVTNMLHFGYEQQDLGTVVTNYINTHPVKIDKEI</sequence>
<dbReference type="Pfam" id="PF00392">
    <property type="entry name" value="GntR"/>
    <property type="match status" value="1"/>
</dbReference>
<evidence type="ECO:0000313" key="6">
    <source>
        <dbReference type="Proteomes" id="UP000254634"/>
    </source>
</evidence>
<dbReference type="GO" id="GO:0003700">
    <property type="term" value="F:DNA-binding transcription factor activity"/>
    <property type="evidence" value="ECO:0007669"/>
    <property type="project" value="InterPro"/>
</dbReference>
<gene>
    <name evidence="5" type="primary">yvoA_1</name>
    <name evidence="5" type="ORF">NCTC13765_00367</name>
</gene>
<dbReference type="EMBL" id="UHFR01000005">
    <property type="protein sequence ID" value="SUN75926.1"/>
    <property type="molecule type" value="Genomic_DNA"/>
</dbReference>
<dbReference type="PROSITE" id="PS50949">
    <property type="entry name" value="HTH_GNTR"/>
    <property type="match status" value="1"/>
</dbReference>
<protein>
    <submittedName>
        <fullName evidence="5">Putative transcriptional regulator</fullName>
    </submittedName>
</protein>
<dbReference type="PANTHER" id="PTHR38445">
    <property type="entry name" value="HTH-TYPE TRANSCRIPTIONAL REPRESSOR YTRA"/>
    <property type="match status" value="1"/>
</dbReference>
<keyword evidence="6" id="KW-1185">Reference proteome</keyword>
<dbReference type="Gene3D" id="1.10.10.10">
    <property type="entry name" value="Winged helix-like DNA-binding domain superfamily/Winged helix DNA-binding domain"/>
    <property type="match status" value="1"/>
</dbReference>
<accession>A0A380KYC7</accession>
<dbReference type="SMART" id="SM00345">
    <property type="entry name" value="HTH_GNTR"/>
    <property type="match status" value="1"/>
</dbReference>
<dbReference type="InterPro" id="IPR036388">
    <property type="entry name" value="WH-like_DNA-bd_sf"/>
</dbReference>
<keyword evidence="1" id="KW-0805">Transcription regulation</keyword>
<dbReference type="STRING" id="1123307.GCA_000380065_01362"/>
<evidence type="ECO:0000256" key="3">
    <source>
        <dbReference type="ARBA" id="ARBA00023163"/>
    </source>
</evidence>
<dbReference type="PRINTS" id="PR00035">
    <property type="entry name" value="HTHGNTR"/>
</dbReference>
<dbReference type="AlphaFoldDB" id="A0A380KYC7"/>
<reference evidence="5" key="1">
    <citation type="submission" date="2018-06" db="EMBL/GenBank/DDBJ databases">
        <authorList>
            <consortium name="Pathogen Informatics"/>
            <person name="Doyle S."/>
        </authorList>
    </citation>
    <scope>NUCLEOTIDE SEQUENCE [LARGE SCALE GENOMIC DNA]</scope>
    <source>
        <strain evidence="5">NCTC13765</strain>
    </source>
</reference>